<keyword evidence="5 6" id="KW-0472">Membrane</keyword>
<dbReference type="Proteomes" id="UP000234341">
    <property type="component" value="Unassembled WGS sequence"/>
</dbReference>
<evidence type="ECO:0000256" key="2">
    <source>
        <dbReference type="ARBA" id="ARBA00022475"/>
    </source>
</evidence>
<feature type="transmembrane region" description="Helical" evidence="6">
    <location>
        <begin position="95"/>
        <end position="118"/>
    </location>
</feature>
<evidence type="ECO:0000256" key="1">
    <source>
        <dbReference type="ARBA" id="ARBA00004651"/>
    </source>
</evidence>
<organism evidence="7 8">
    <name type="scientific">Cupriavidus pauculus</name>
    <dbReference type="NCBI Taxonomy" id="82633"/>
    <lineage>
        <taxon>Bacteria</taxon>
        <taxon>Pseudomonadati</taxon>
        <taxon>Pseudomonadota</taxon>
        <taxon>Betaproteobacteria</taxon>
        <taxon>Burkholderiales</taxon>
        <taxon>Burkholderiaceae</taxon>
        <taxon>Cupriavidus</taxon>
    </lineage>
</organism>
<name>A0A2N5C4G3_9BURK</name>
<reference evidence="7 8" key="1">
    <citation type="submission" date="2017-12" db="EMBL/GenBank/DDBJ databases">
        <title>Genome sequence of the active heterotrophic nitrifier-denitrifier, Cupriavidus pauculus UM1.</title>
        <authorList>
            <person name="Putonti C."/>
            <person name="Castignetti D."/>
        </authorList>
    </citation>
    <scope>NUCLEOTIDE SEQUENCE [LARGE SCALE GENOMIC DNA]</scope>
    <source>
        <strain evidence="7 8">UM1</strain>
    </source>
</reference>
<evidence type="ECO:0000313" key="7">
    <source>
        <dbReference type="EMBL" id="PLP97070.1"/>
    </source>
</evidence>
<accession>A0A2N5C4G3</accession>
<dbReference type="OrthoDB" id="7011692at2"/>
<feature type="transmembrane region" description="Helical" evidence="6">
    <location>
        <begin position="386"/>
        <end position="406"/>
    </location>
</feature>
<keyword evidence="4 6" id="KW-1133">Transmembrane helix</keyword>
<feature type="transmembrane region" description="Helical" evidence="6">
    <location>
        <begin position="138"/>
        <end position="162"/>
    </location>
</feature>
<evidence type="ECO:0008006" key="9">
    <source>
        <dbReference type="Google" id="ProtNLM"/>
    </source>
</evidence>
<evidence type="ECO:0000256" key="3">
    <source>
        <dbReference type="ARBA" id="ARBA00022692"/>
    </source>
</evidence>
<feature type="transmembrane region" description="Helical" evidence="6">
    <location>
        <begin position="56"/>
        <end position="74"/>
    </location>
</feature>
<dbReference type="AlphaFoldDB" id="A0A2N5C4G3"/>
<gene>
    <name evidence="7" type="ORF">CYJ10_28710</name>
</gene>
<comment type="caution">
    <text evidence="7">The sequence shown here is derived from an EMBL/GenBank/DDBJ whole genome shotgun (WGS) entry which is preliminary data.</text>
</comment>
<keyword evidence="3 6" id="KW-0812">Transmembrane</keyword>
<dbReference type="EMBL" id="PJRP01000020">
    <property type="protein sequence ID" value="PLP97070.1"/>
    <property type="molecule type" value="Genomic_DNA"/>
</dbReference>
<evidence type="ECO:0000256" key="6">
    <source>
        <dbReference type="SAM" id="Phobius"/>
    </source>
</evidence>
<protein>
    <recommendedName>
        <fullName evidence="9">Polysaccharide biosynthesis protein</fullName>
    </recommendedName>
</protein>
<proteinExistence type="predicted"/>
<feature type="transmembrane region" description="Helical" evidence="6">
    <location>
        <begin position="412"/>
        <end position="433"/>
    </location>
</feature>
<dbReference type="InterPro" id="IPR050833">
    <property type="entry name" value="Poly_Biosynth_Transport"/>
</dbReference>
<dbReference type="RefSeq" id="WP_101684833.1">
    <property type="nucleotide sequence ID" value="NZ_PJRP01000020.1"/>
</dbReference>
<dbReference type="PANTHER" id="PTHR30250">
    <property type="entry name" value="PST FAMILY PREDICTED COLANIC ACID TRANSPORTER"/>
    <property type="match status" value="1"/>
</dbReference>
<dbReference type="GO" id="GO:0005886">
    <property type="term" value="C:plasma membrane"/>
    <property type="evidence" value="ECO:0007669"/>
    <property type="project" value="UniProtKB-SubCell"/>
</dbReference>
<feature type="transmembrane region" description="Helical" evidence="6">
    <location>
        <begin position="319"/>
        <end position="339"/>
    </location>
</feature>
<evidence type="ECO:0000256" key="5">
    <source>
        <dbReference type="ARBA" id="ARBA00023136"/>
    </source>
</evidence>
<dbReference type="PANTHER" id="PTHR30250:SF26">
    <property type="entry name" value="PSMA PROTEIN"/>
    <property type="match status" value="1"/>
</dbReference>
<feature type="transmembrane region" description="Helical" evidence="6">
    <location>
        <begin position="21"/>
        <end position="44"/>
    </location>
</feature>
<feature type="transmembrane region" description="Helical" evidence="6">
    <location>
        <begin position="183"/>
        <end position="216"/>
    </location>
</feature>
<feature type="transmembrane region" description="Helical" evidence="6">
    <location>
        <begin position="359"/>
        <end position="379"/>
    </location>
</feature>
<sequence>MSSLPSSSNARQPSLFSRFRLNALSYGYAQLITILAQLVLVPFFVASWGKTGYSDWLVLTGVPSLFILLDLGVSQASANRATISAGAHDWSAARVILQTAFLFALGLGVAVFAITLAVTPWIDWVSLLKLHTIGNGEARLITLFMALYVGFQFIGGPVDGWFRAMDHAPLGAFLIANRRLADVLITIAVLLCGGGTVTLAASMCAGAGVLAVVQVVIANRYTPLPVVGYRHASAAEFRAVLKPSLAYASFPLSQAITLQGGVQVLNQLAGPSVVVAYTMARTLMRMIIQCGVVANYALKPEISRLAGQDDMVRARAFTRAAAIWIMAACLLVYALLVVAGPRFVDLWGHGAVQVSHGDLALIGLHALLNVAWFIPAALLIATNTHVAVAVVYACASSAALALWLLFPHAVPPTTGAALLLLVPETVVLLWLAAGLRDRRQESPQTVIAPTATPRCMED</sequence>
<comment type="subcellular location">
    <subcellularLocation>
        <location evidence="1">Cell membrane</location>
        <topology evidence="1">Multi-pass membrane protein</topology>
    </subcellularLocation>
</comment>
<evidence type="ECO:0000313" key="8">
    <source>
        <dbReference type="Proteomes" id="UP000234341"/>
    </source>
</evidence>
<keyword evidence="2" id="KW-1003">Cell membrane</keyword>
<evidence type="ECO:0000256" key="4">
    <source>
        <dbReference type="ARBA" id="ARBA00022989"/>
    </source>
</evidence>